<evidence type="ECO:0000313" key="16">
    <source>
        <dbReference type="Proteomes" id="UP000069205"/>
    </source>
</evidence>
<dbReference type="InterPro" id="IPR050351">
    <property type="entry name" value="BphY/WalK/GraS-like"/>
</dbReference>
<dbReference type="OrthoDB" id="1931120at2"/>
<dbReference type="GO" id="GO:0000156">
    <property type="term" value="F:phosphorelay response regulator activity"/>
    <property type="evidence" value="ECO:0007669"/>
    <property type="project" value="TreeGrafter"/>
</dbReference>
<dbReference type="Gene3D" id="6.10.340.10">
    <property type="match status" value="1"/>
</dbReference>
<dbReference type="InterPro" id="IPR036890">
    <property type="entry name" value="HATPase_C_sf"/>
</dbReference>
<evidence type="ECO:0000256" key="5">
    <source>
        <dbReference type="ARBA" id="ARBA00022679"/>
    </source>
</evidence>
<feature type="coiled-coil region" evidence="11">
    <location>
        <begin position="503"/>
        <end position="537"/>
    </location>
</feature>
<dbReference type="SUPFAM" id="SSF47384">
    <property type="entry name" value="Homodimeric domain of signal transducing histidine kinase"/>
    <property type="match status" value="1"/>
</dbReference>
<evidence type="ECO:0000256" key="7">
    <source>
        <dbReference type="ARBA" id="ARBA00022777"/>
    </source>
</evidence>
<evidence type="ECO:0000256" key="6">
    <source>
        <dbReference type="ARBA" id="ARBA00022741"/>
    </source>
</evidence>
<name>A0A0K2GEB0_NITMO</name>
<keyword evidence="8" id="KW-0067">ATP-binding</keyword>
<keyword evidence="9" id="KW-0902">Two-component regulatory system</keyword>
<proteinExistence type="predicted"/>
<dbReference type="Pfam" id="PF00672">
    <property type="entry name" value="HAMP"/>
    <property type="match status" value="1"/>
</dbReference>
<dbReference type="InterPro" id="IPR003661">
    <property type="entry name" value="HisK_dim/P_dom"/>
</dbReference>
<dbReference type="SUPFAM" id="SSF55874">
    <property type="entry name" value="ATPase domain of HSP90 chaperone/DNA topoisomerase II/histidine kinase"/>
    <property type="match status" value="1"/>
</dbReference>
<dbReference type="PANTHER" id="PTHR42878:SF7">
    <property type="entry name" value="SENSOR HISTIDINE KINASE GLRK"/>
    <property type="match status" value="1"/>
</dbReference>
<feature type="domain" description="Histidine kinase" evidence="13">
    <location>
        <begin position="544"/>
        <end position="763"/>
    </location>
</feature>
<evidence type="ECO:0000256" key="3">
    <source>
        <dbReference type="ARBA" id="ARBA00012438"/>
    </source>
</evidence>
<keyword evidence="11" id="KW-0175">Coiled coil</keyword>
<dbReference type="Gene3D" id="3.30.450.40">
    <property type="match status" value="1"/>
</dbReference>
<keyword evidence="16" id="KW-1185">Reference proteome</keyword>
<evidence type="ECO:0000256" key="12">
    <source>
        <dbReference type="SAM" id="Phobius"/>
    </source>
</evidence>
<dbReference type="InterPro" id="IPR003594">
    <property type="entry name" value="HATPase_dom"/>
</dbReference>
<dbReference type="Pfam" id="PF02518">
    <property type="entry name" value="HATPase_c"/>
    <property type="match status" value="1"/>
</dbReference>
<dbReference type="GO" id="GO:0005524">
    <property type="term" value="F:ATP binding"/>
    <property type="evidence" value="ECO:0007669"/>
    <property type="project" value="UniProtKB-KW"/>
</dbReference>
<dbReference type="InterPro" id="IPR005467">
    <property type="entry name" value="His_kinase_dom"/>
</dbReference>
<dbReference type="PROSITE" id="PS50885">
    <property type="entry name" value="HAMP"/>
    <property type="match status" value="1"/>
</dbReference>
<dbReference type="Gene3D" id="3.30.565.10">
    <property type="entry name" value="Histidine kinase-like ATPase, C-terminal domain"/>
    <property type="match status" value="1"/>
</dbReference>
<dbReference type="InterPro" id="IPR003660">
    <property type="entry name" value="HAMP_dom"/>
</dbReference>
<gene>
    <name evidence="15" type="ORF">NITMOv2_2894</name>
</gene>
<organism evidence="15 16">
    <name type="scientific">Nitrospira moscoviensis</name>
    <dbReference type="NCBI Taxonomy" id="42253"/>
    <lineage>
        <taxon>Bacteria</taxon>
        <taxon>Pseudomonadati</taxon>
        <taxon>Nitrospirota</taxon>
        <taxon>Nitrospiria</taxon>
        <taxon>Nitrospirales</taxon>
        <taxon>Nitrospiraceae</taxon>
        <taxon>Nitrospira</taxon>
    </lineage>
</organism>
<evidence type="ECO:0000256" key="2">
    <source>
        <dbReference type="ARBA" id="ARBA00004370"/>
    </source>
</evidence>
<dbReference type="Proteomes" id="UP000069205">
    <property type="component" value="Chromosome"/>
</dbReference>
<dbReference type="STRING" id="42253.NITMOv2_2894"/>
<keyword evidence="6" id="KW-0547">Nucleotide-binding</keyword>
<dbReference type="Pfam" id="PF01590">
    <property type="entry name" value="GAF"/>
    <property type="match status" value="1"/>
</dbReference>
<dbReference type="Gene3D" id="1.10.287.130">
    <property type="match status" value="1"/>
</dbReference>
<evidence type="ECO:0000256" key="8">
    <source>
        <dbReference type="ARBA" id="ARBA00022840"/>
    </source>
</evidence>
<dbReference type="GO" id="GO:0007234">
    <property type="term" value="P:osmosensory signaling via phosphorelay pathway"/>
    <property type="evidence" value="ECO:0007669"/>
    <property type="project" value="TreeGrafter"/>
</dbReference>
<dbReference type="SUPFAM" id="SSF158472">
    <property type="entry name" value="HAMP domain-like"/>
    <property type="match status" value="1"/>
</dbReference>
<dbReference type="GO" id="GO:0016020">
    <property type="term" value="C:membrane"/>
    <property type="evidence" value="ECO:0007669"/>
    <property type="project" value="UniProtKB-SubCell"/>
</dbReference>
<dbReference type="PRINTS" id="PR00344">
    <property type="entry name" value="BCTRLSENSOR"/>
</dbReference>
<sequence>MTAERPTAAPPTPLPGPVARFAGLRTKFMVFFGLILVLTCSTLTWYFVESRSVLLTENLHRLGAILLTSVVNNGQFRYGALIAEDRATLLHFTESLIALDDVAYVVIRGADGMILAQQNKLVRESSGSLTFTQERRYYPDEAIAQALYRDPVVTPRITPVVLSADKILIPQAGMSNRLSAFSPFAAHLYDVAMPVLRRPAADPSLSALPPELTEGLQSGGAERAGVQGVVQIGMSDARARRELLSTIRDALLLTGLIIGVGILGAHLLTLRVTTPLRSLAAVARQLAEGDIPAPLAPTTRDEVGQLTLLFNMMTRSLHERNVAIHTNLNVIQRQIGQLSAVHQTSAAITSTLDLHELLDTVLQLLMKNLGFARMLLMLRRDDRDAAYVAQIAGVGPEIVAAARDLEIPIREGDTFIADLMIDAKPAFVRDLDAAAPRMHPRMLDLARHANVTSFVAVPLQSHSRVLGFLVGDRAAAPCTGEDLSILSTIASHVASAIDNARAYADLTELTQTLEQRIEERTRELSAANERLQDHDRRRSMFISVASHELRTPMTAIRSFTDNMLDGVAGSLTDRQRTYLTRIGHNLNRLTRIINQLLDWSRLDLHQEVLRLEPLCLKQLSTLVVDSLRTVADEKRISIDLRAPDDLPPVRGDHDKVEQILWNLIGNAVKFTPAQGTVTVTAERAHDGLVQVCVADTGCGIAPEHLPRIFNEFSKVPSAMATAQGAQLGLYITKSLVTMHRGRIWIDSTPGAGTQVWFTLPIITDGEALRGAEPERPGCPA</sequence>
<dbReference type="CDD" id="cd06225">
    <property type="entry name" value="HAMP"/>
    <property type="match status" value="1"/>
</dbReference>
<dbReference type="KEGG" id="nmv:NITMOv2_2894"/>
<evidence type="ECO:0000259" key="13">
    <source>
        <dbReference type="PROSITE" id="PS50109"/>
    </source>
</evidence>
<dbReference type="SMART" id="SM00388">
    <property type="entry name" value="HisKA"/>
    <property type="match status" value="1"/>
</dbReference>
<evidence type="ECO:0000256" key="10">
    <source>
        <dbReference type="ARBA" id="ARBA00023136"/>
    </source>
</evidence>
<dbReference type="PROSITE" id="PS50109">
    <property type="entry name" value="HIS_KIN"/>
    <property type="match status" value="1"/>
</dbReference>
<keyword evidence="10 12" id="KW-0472">Membrane</keyword>
<reference evidence="15 16" key="1">
    <citation type="journal article" date="2015" name="Proc. Natl. Acad. Sci. U.S.A.">
        <title>Expanded metabolic versatility of ubiquitous nitrite-oxidizing bacteria from the genus Nitrospira.</title>
        <authorList>
            <person name="Koch H."/>
            <person name="Lucker S."/>
            <person name="Albertsen M."/>
            <person name="Kitzinger K."/>
            <person name="Herbold C."/>
            <person name="Spieck E."/>
            <person name="Nielsen P.H."/>
            <person name="Wagner M."/>
            <person name="Daims H."/>
        </authorList>
    </citation>
    <scope>NUCLEOTIDE SEQUENCE [LARGE SCALE GENOMIC DNA]</scope>
    <source>
        <strain evidence="15 16">NSP M-1</strain>
    </source>
</reference>
<dbReference type="AlphaFoldDB" id="A0A0K2GEB0"/>
<keyword evidence="4" id="KW-0597">Phosphoprotein</keyword>
<keyword evidence="12" id="KW-1133">Transmembrane helix</keyword>
<dbReference type="EC" id="2.7.13.3" evidence="3"/>
<comment type="subcellular location">
    <subcellularLocation>
        <location evidence="2">Membrane</location>
    </subcellularLocation>
</comment>
<dbReference type="FunFam" id="3.30.565.10:FF:000006">
    <property type="entry name" value="Sensor histidine kinase WalK"/>
    <property type="match status" value="1"/>
</dbReference>
<dbReference type="SUPFAM" id="SSF55781">
    <property type="entry name" value="GAF domain-like"/>
    <property type="match status" value="1"/>
</dbReference>
<dbReference type="RefSeq" id="WP_053380342.1">
    <property type="nucleotide sequence ID" value="NZ_CP011801.1"/>
</dbReference>
<keyword evidence="7" id="KW-0418">Kinase</keyword>
<accession>A0A0K2GEB0</accession>
<dbReference type="InterPro" id="IPR004358">
    <property type="entry name" value="Sig_transdc_His_kin-like_C"/>
</dbReference>
<dbReference type="GO" id="GO:0030295">
    <property type="term" value="F:protein kinase activator activity"/>
    <property type="evidence" value="ECO:0007669"/>
    <property type="project" value="TreeGrafter"/>
</dbReference>
<dbReference type="CDD" id="cd00082">
    <property type="entry name" value="HisKA"/>
    <property type="match status" value="1"/>
</dbReference>
<dbReference type="SMART" id="SM00304">
    <property type="entry name" value="HAMP"/>
    <property type="match status" value="1"/>
</dbReference>
<dbReference type="FunFam" id="1.10.287.130:FF:000001">
    <property type="entry name" value="Two-component sensor histidine kinase"/>
    <property type="match status" value="1"/>
</dbReference>
<comment type="catalytic activity">
    <reaction evidence="1">
        <text>ATP + protein L-histidine = ADP + protein N-phospho-L-histidine.</text>
        <dbReference type="EC" id="2.7.13.3"/>
    </reaction>
</comment>
<dbReference type="GO" id="GO:0000155">
    <property type="term" value="F:phosphorelay sensor kinase activity"/>
    <property type="evidence" value="ECO:0007669"/>
    <property type="project" value="InterPro"/>
</dbReference>
<keyword evidence="5" id="KW-0808">Transferase</keyword>
<dbReference type="EMBL" id="CP011801">
    <property type="protein sequence ID" value="ALA59300.1"/>
    <property type="molecule type" value="Genomic_DNA"/>
</dbReference>
<dbReference type="Pfam" id="PF00512">
    <property type="entry name" value="HisKA"/>
    <property type="match status" value="1"/>
</dbReference>
<dbReference type="PANTHER" id="PTHR42878">
    <property type="entry name" value="TWO-COMPONENT HISTIDINE KINASE"/>
    <property type="match status" value="1"/>
</dbReference>
<evidence type="ECO:0000256" key="9">
    <source>
        <dbReference type="ARBA" id="ARBA00023012"/>
    </source>
</evidence>
<evidence type="ECO:0000256" key="4">
    <source>
        <dbReference type="ARBA" id="ARBA00022553"/>
    </source>
</evidence>
<evidence type="ECO:0000259" key="14">
    <source>
        <dbReference type="PROSITE" id="PS50885"/>
    </source>
</evidence>
<dbReference type="PATRIC" id="fig|42253.5.peg.2861"/>
<dbReference type="InterPro" id="IPR003018">
    <property type="entry name" value="GAF"/>
</dbReference>
<feature type="transmembrane region" description="Helical" evidence="12">
    <location>
        <begin position="28"/>
        <end position="48"/>
    </location>
</feature>
<evidence type="ECO:0000256" key="1">
    <source>
        <dbReference type="ARBA" id="ARBA00000085"/>
    </source>
</evidence>
<dbReference type="SMART" id="SM00387">
    <property type="entry name" value="HATPase_c"/>
    <property type="match status" value="1"/>
</dbReference>
<feature type="domain" description="HAMP" evidence="14">
    <location>
        <begin position="270"/>
        <end position="322"/>
    </location>
</feature>
<dbReference type="InterPro" id="IPR029016">
    <property type="entry name" value="GAF-like_dom_sf"/>
</dbReference>
<keyword evidence="12" id="KW-0812">Transmembrane</keyword>
<evidence type="ECO:0000313" key="15">
    <source>
        <dbReference type="EMBL" id="ALA59300.1"/>
    </source>
</evidence>
<dbReference type="InterPro" id="IPR036097">
    <property type="entry name" value="HisK_dim/P_sf"/>
</dbReference>
<evidence type="ECO:0000256" key="11">
    <source>
        <dbReference type="SAM" id="Coils"/>
    </source>
</evidence>
<dbReference type="SMART" id="SM00065">
    <property type="entry name" value="GAF"/>
    <property type="match status" value="1"/>
</dbReference>
<protein>
    <recommendedName>
        <fullName evidence="3">histidine kinase</fullName>
        <ecNumber evidence="3">2.7.13.3</ecNumber>
    </recommendedName>
</protein>